<accession>L9ZA59</accession>
<evidence type="ECO:0000313" key="1">
    <source>
        <dbReference type="EMBL" id="ELY82033.1"/>
    </source>
</evidence>
<dbReference type="Proteomes" id="UP000011593">
    <property type="component" value="Unassembled WGS sequence"/>
</dbReference>
<name>L9ZA59_NATP1</name>
<comment type="caution">
    <text evidence="1">The sequence shown here is derived from an EMBL/GenBank/DDBJ whole genome shotgun (WGS) entry which is preliminary data.</text>
</comment>
<gene>
    <name evidence="1" type="ORF">C488_00382</name>
</gene>
<evidence type="ECO:0000313" key="2">
    <source>
        <dbReference type="Proteomes" id="UP000011593"/>
    </source>
</evidence>
<proteinExistence type="predicted"/>
<dbReference type="AlphaFoldDB" id="L9ZA59"/>
<dbReference type="EMBL" id="AOIE01000003">
    <property type="protein sequence ID" value="ELY82033.1"/>
    <property type="molecule type" value="Genomic_DNA"/>
</dbReference>
<keyword evidence="2" id="KW-1185">Reference proteome</keyword>
<reference evidence="1 2" key="1">
    <citation type="journal article" date="2014" name="PLoS Genet.">
        <title>Phylogenetically driven sequencing of extremely halophilic archaea reveals strategies for static and dynamic osmo-response.</title>
        <authorList>
            <person name="Becker E.A."/>
            <person name="Seitzer P.M."/>
            <person name="Tritt A."/>
            <person name="Larsen D."/>
            <person name="Krusor M."/>
            <person name="Yao A.I."/>
            <person name="Wu D."/>
            <person name="Madern D."/>
            <person name="Eisen J.A."/>
            <person name="Darling A.E."/>
            <person name="Facciotti M.T."/>
        </authorList>
    </citation>
    <scope>NUCLEOTIDE SEQUENCE [LARGE SCALE GENOMIC DNA]</scope>
    <source>
        <strain evidence="1 2">DSM 15624</strain>
    </source>
</reference>
<protein>
    <submittedName>
        <fullName evidence="1">Uncharacterized protein</fullName>
    </submittedName>
</protein>
<sequence length="122" mass="12580">MIGRVLRVLPFEPHQGLIEAVVAAAVVGDVGVEFLGEVVLKGLVVVDLPAETVGVAVGRDRQLGVGIALFGGTDPARVLVGRVRDDAADLLAGEVVTGVFLFLAVGLWTPAQFGVEAAELPQ</sequence>
<organism evidence="1 2">
    <name type="scientific">Natrinema pellirubrum (strain DSM 15624 / CIP 106293 / JCM 10476 / NCIMB 786 / 157)</name>
    <dbReference type="NCBI Taxonomy" id="797303"/>
    <lineage>
        <taxon>Archaea</taxon>
        <taxon>Methanobacteriati</taxon>
        <taxon>Methanobacteriota</taxon>
        <taxon>Stenosarchaea group</taxon>
        <taxon>Halobacteria</taxon>
        <taxon>Halobacteriales</taxon>
        <taxon>Natrialbaceae</taxon>
        <taxon>Natrinema</taxon>
    </lineage>
</organism>